<comment type="caution">
    <text evidence="2">The sequence shown here is derived from an EMBL/GenBank/DDBJ whole genome shotgun (WGS) entry which is preliminary data.</text>
</comment>
<evidence type="ECO:0000313" key="3">
    <source>
        <dbReference type="Proteomes" id="UP000193144"/>
    </source>
</evidence>
<dbReference type="Pfam" id="PF11595">
    <property type="entry name" value="DUF3245"/>
    <property type="match status" value="1"/>
</dbReference>
<feature type="compositionally biased region" description="Basic and acidic residues" evidence="1">
    <location>
        <begin position="116"/>
        <end position="125"/>
    </location>
</feature>
<feature type="non-terminal residue" evidence="2">
    <location>
        <position position="225"/>
    </location>
</feature>
<feature type="compositionally biased region" description="Polar residues" evidence="1">
    <location>
        <begin position="167"/>
        <end position="182"/>
    </location>
</feature>
<reference evidence="2 3" key="1">
    <citation type="submission" date="2016-07" db="EMBL/GenBank/DDBJ databases">
        <title>Pervasive Adenine N6-methylation of Active Genes in Fungi.</title>
        <authorList>
            <consortium name="DOE Joint Genome Institute"/>
            <person name="Mondo S.J."/>
            <person name="Dannebaum R.O."/>
            <person name="Kuo R.C."/>
            <person name="Labutti K."/>
            <person name="Haridas S."/>
            <person name="Kuo A."/>
            <person name="Salamov A."/>
            <person name="Ahrendt S.R."/>
            <person name="Lipzen A."/>
            <person name="Sullivan W."/>
            <person name="Andreopoulos W.B."/>
            <person name="Clum A."/>
            <person name="Lindquist E."/>
            <person name="Daum C."/>
            <person name="Ramamoorthy G.K."/>
            <person name="Gryganskyi A."/>
            <person name="Culley D."/>
            <person name="Magnuson J.K."/>
            <person name="James T.Y."/>
            <person name="O'Malley M.A."/>
            <person name="Stajich J.E."/>
            <person name="Spatafora J.W."/>
            <person name="Visel A."/>
            <person name="Grigoriev I.V."/>
        </authorList>
    </citation>
    <scope>NUCLEOTIDE SEQUENCE [LARGE SCALE GENOMIC DNA]</scope>
    <source>
        <strain evidence="2 3">CBS 115471</strain>
    </source>
</reference>
<name>A0A1Y1YZ19_9PLEO</name>
<feature type="region of interest" description="Disordered" evidence="1">
    <location>
        <begin position="28"/>
        <end position="225"/>
    </location>
</feature>
<sequence>MAKRNSEGDVLFNRMSVGVAKGQRLLASWGGLPAEEREPVNPDQERDELADEVQGPETIGVGGIIPKDIEDGSFTRRPLTSNDRLLEQLIGKKAAKEHRASKPAPRDASNPQKFGRKPETSKREPSDDEEEGRASAFRSKRTKTNRMPPPKTTIARDDGETAVGETESPQEGGSDSTATMKKTVTGPEPGQPEEEDATSARPVKPKSGSYLDEILAERSKKKKKR</sequence>
<dbReference type="Proteomes" id="UP000193144">
    <property type="component" value="Unassembled WGS sequence"/>
</dbReference>
<gene>
    <name evidence="2" type="ORF">BCR34DRAFT_447855</name>
</gene>
<feature type="compositionally biased region" description="Basic and acidic residues" evidence="1">
    <location>
        <begin position="34"/>
        <end position="44"/>
    </location>
</feature>
<proteinExistence type="predicted"/>
<dbReference type="OrthoDB" id="3438340at2759"/>
<dbReference type="EMBL" id="MCFA01000152">
    <property type="protein sequence ID" value="ORY02947.1"/>
    <property type="molecule type" value="Genomic_DNA"/>
</dbReference>
<organism evidence="2 3">
    <name type="scientific">Clohesyomyces aquaticus</name>
    <dbReference type="NCBI Taxonomy" id="1231657"/>
    <lineage>
        <taxon>Eukaryota</taxon>
        <taxon>Fungi</taxon>
        <taxon>Dikarya</taxon>
        <taxon>Ascomycota</taxon>
        <taxon>Pezizomycotina</taxon>
        <taxon>Dothideomycetes</taxon>
        <taxon>Pleosporomycetidae</taxon>
        <taxon>Pleosporales</taxon>
        <taxon>Lindgomycetaceae</taxon>
        <taxon>Clohesyomyces</taxon>
    </lineage>
</organism>
<dbReference type="InterPro" id="IPR021641">
    <property type="entry name" value="DUF3245"/>
</dbReference>
<evidence type="ECO:0000256" key="1">
    <source>
        <dbReference type="SAM" id="MobiDB-lite"/>
    </source>
</evidence>
<keyword evidence="3" id="KW-1185">Reference proteome</keyword>
<accession>A0A1Y1YZ19</accession>
<protein>
    <submittedName>
        <fullName evidence="2">Uncharacterized protein</fullName>
    </submittedName>
</protein>
<dbReference type="AlphaFoldDB" id="A0A1Y1YZ19"/>
<evidence type="ECO:0000313" key="2">
    <source>
        <dbReference type="EMBL" id="ORY02947.1"/>
    </source>
</evidence>